<evidence type="ECO:0008006" key="5">
    <source>
        <dbReference type="Google" id="ProtNLM"/>
    </source>
</evidence>
<feature type="transmembrane region" description="Helical" evidence="2">
    <location>
        <begin position="79"/>
        <end position="98"/>
    </location>
</feature>
<feature type="region of interest" description="Disordered" evidence="1">
    <location>
        <begin position="1"/>
        <end position="46"/>
    </location>
</feature>
<keyword evidence="2" id="KW-0812">Transmembrane</keyword>
<keyword evidence="4" id="KW-1185">Reference proteome</keyword>
<comment type="caution">
    <text evidence="3">The sequence shown here is derived from an EMBL/GenBank/DDBJ whole genome shotgun (WGS) entry which is preliminary data.</text>
</comment>
<dbReference type="EMBL" id="JANPWB010000008">
    <property type="protein sequence ID" value="KAJ1160466.1"/>
    <property type="molecule type" value="Genomic_DNA"/>
</dbReference>
<proteinExistence type="predicted"/>
<feature type="transmembrane region" description="Helical" evidence="2">
    <location>
        <begin position="118"/>
        <end position="143"/>
    </location>
</feature>
<reference evidence="3" key="1">
    <citation type="journal article" date="2022" name="bioRxiv">
        <title>Sequencing and chromosome-scale assembly of the giantPleurodeles waltlgenome.</title>
        <authorList>
            <person name="Brown T."/>
            <person name="Elewa A."/>
            <person name="Iarovenko S."/>
            <person name="Subramanian E."/>
            <person name="Araus A.J."/>
            <person name="Petzold A."/>
            <person name="Susuki M."/>
            <person name="Suzuki K.-i.T."/>
            <person name="Hayashi T."/>
            <person name="Toyoda A."/>
            <person name="Oliveira C."/>
            <person name="Osipova E."/>
            <person name="Leigh N.D."/>
            <person name="Simon A."/>
            <person name="Yun M.H."/>
        </authorList>
    </citation>
    <scope>NUCLEOTIDE SEQUENCE</scope>
    <source>
        <strain evidence="3">20211129_DDA</strain>
        <tissue evidence="3">Liver</tissue>
    </source>
</reference>
<gene>
    <name evidence="3" type="ORF">NDU88_000968</name>
</gene>
<protein>
    <recommendedName>
        <fullName evidence="5">Transmembrane protein</fullName>
    </recommendedName>
</protein>
<feature type="compositionally biased region" description="Low complexity" evidence="1">
    <location>
        <begin position="23"/>
        <end position="34"/>
    </location>
</feature>
<evidence type="ECO:0000256" key="1">
    <source>
        <dbReference type="SAM" id="MobiDB-lite"/>
    </source>
</evidence>
<dbReference type="AlphaFoldDB" id="A0AAV7S9E1"/>
<keyword evidence="2" id="KW-1133">Transmembrane helix</keyword>
<evidence type="ECO:0000313" key="4">
    <source>
        <dbReference type="Proteomes" id="UP001066276"/>
    </source>
</evidence>
<evidence type="ECO:0000313" key="3">
    <source>
        <dbReference type="EMBL" id="KAJ1160466.1"/>
    </source>
</evidence>
<organism evidence="3 4">
    <name type="scientific">Pleurodeles waltl</name>
    <name type="common">Iberian ribbed newt</name>
    <dbReference type="NCBI Taxonomy" id="8319"/>
    <lineage>
        <taxon>Eukaryota</taxon>
        <taxon>Metazoa</taxon>
        <taxon>Chordata</taxon>
        <taxon>Craniata</taxon>
        <taxon>Vertebrata</taxon>
        <taxon>Euteleostomi</taxon>
        <taxon>Amphibia</taxon>
        <taxon>Batrachia</taxon>
        <taxon>Caudata</taxon>
        <taxon>Salamandroidea</taxon>
        <taxon>Salamandridae</taxon>
        <taxon>Pleurodelinae</taxon>
        <taxon>Pleurodeles</taxon>
    </lineage>
</organism>
<sequence>MTLPRAQRSLEPGPGEHQRRAVGSGRSLGLLGSRPDGFQEESGSRPQRMMAIPQRKNGNKNQFSALSLFFPTRIPSRDVAALLVSPLYLRVLTIVFLLHRFGSSPGSRFRSLLARSLFALVLLRLASAAVLWFLLPFFTRLCVQDIRVGYRFRVSDAPERAPGVWFCRLGATFRNRGDGRPVTGLEPLSSKHADEYLQMKLYNIAASQ</sequence>
<keyword evidence="2" id="KW-0472">Membrane</keyword>
<name>A0AAV7S9E1_PLEWA</name>
<dbReference type="Proteomes" id="UP001066276">
    <property type="component" value="Chromosome 4_2"/>
</dbReference>
<evidence type="ECO:0000256" key="2">
    <source>
        <dbReference type="SAM" id="Phobius"/>
    </source>
</evidence>
<accession>A0AAV7S9E1</accession>